<dbReference type="PROSITE" id="PS51272">
    <property type="entry name" value="SLH"/>
    <property type="match status" value="3"/>
</dbReference>
<evidence type="ECO:0000259" key="4">
    <source>
        <dbReference type="PROSITE" id="PS51272"/>
    </source>
</evidence>
<dbReference type="InterPro" id="IPR051465">
    <property type="entry name" value="Cell_Envelope_Struct_Comp"/>
</dbReference>
<dbReference type="Gene3D" id="2.60.40.10">
    <property type="entry name" value="Immunoglobulins"/>
    <property type="match status" value="1"/>
</dbReference>
<keyword evidence="6" id="KW-1185">Reference proteome</keyword>
<name>A0A7X4YS85_9BACL</name>
<dbReference type="InterPro" id="IPR013783">
    <property type="entry name" value="Ig-like_fold"/>
</dbReference>
<reference evidence="5 6" key="1">
    <citation type="submission" date="2020-01" db="EMBL/GenBank/DDBJ databases">
        <title>Paenibacillus soybeanensis sp. nov. isolated from the nodules of soybean (Glycine max(L.) Merr).</title>
        <authorList>
            <person name="Wang H."/>
        </authorList>
    </citation>
    <scope>NUCLEOTIDE SEQUENCE [LARGE SCALE GENOMIC DNA]</scope>
    <source>
        <strain evidence="5 6">DSM 23054</strain>
    </source>
</reference>
<dbReference type="PANTHER" id="PTHR43308">
    <property type="entry name" value="OUTER MEMBRANE PROTEIN ALPHA-RELATED"/>
    <property type="match status" value="1"/>
</dbReference>
<feature type="domain" description="SLH" evidence="4">
    <location>
        <begin position="150"/>
        <end position="213"/>
    </location>
</feature>
<feature type="signal peptide" evidence="2">
    <location>
        <begin position="1"/>
        <end position="21"/>
    </location>
</feature>
<dbReference type="Pfam" id="PF00041">
    <property type="entry name" value="fn3"/>
    <property type="match status" value="1"/>
</dbReference>
<protein>
    <recommendedName>
        <fullName evidence="7">S-layer homology domain-containing protein</fullName>
    </recommendedName>
</protein>
<accession>A0A7X4YS85</accession>
<evidence type="ECO:0000259" key="3">
    <source>
        <dbReference type="PROSITE" id="PS50853"/>
    </source>
</evidence>
<feature type="domain" description="SLH" evidence="4">
    <location>
        <begin position="27"/>
        <end position="90"/>
    </location>
</feature>
<dbReference type="InterPro" id="IPR036116">
    <property type="entry name" value="FN3_sf"/>
</dbReference>
<dbReference type="RefSeq" id="WP_161699796.1">
    <property type="nucleotide sequence ID" value="NZ_JAAAMU010000008.1"/>
</dbReference>
<dbReference type="SUPFAM" id="SSF49265">
    <property type="entry name" value="Fibronectin type III"/>
    <property type="match status" value="1"/>
</dbReference>
<feature type="chain" id="PRO_5039131977" description="S-layer homology domain-containing protein" evidence="2">
    <location>
        <begin position="22"/>
        <end position="734"/>
    </location>
</feature>
<dbReference type="InterPro" id="IPR003961">
    <property type="entry name" value="FN3_dom"/>
</dbReference>
<dbReference type="AlphaFoldDB" id="A0A7X4YS85"/>
<dbReference type="Proteomes" id="UP000558113">
    <property type="component" value="Unassembled WGS sequence"/>
</dbReference>
<feature type="domain" description="SLH" evidence="4">
    <location>
        <begin position="91"/>
        <end position="149"/>
    </location>
</feature>
<feature type="region of interest" description="Disordered" evidence="1">
    <location>
        <begin position="207"/>
        <end position="252"/>
    </location>
</feature>
<evidence type="ECO:0008006" key="7">
    <source>
        <dbReference type="Google" id="ProtNLM"/>
    </source>
</evidence>
<evidence type="ECO:0000256" key="2">
    <source>
        <dbReference type="SAM" id="SignalP"/>
    </source>
</evidence>
<dbReference type="InterPro" id="IPR001119">
    <property type="entry name" value="SLH_dom"/>
</dbReference>
<feature type="domain" description="Fibronectin type-III" evidence="3">
    <location>
        <begin position="247"/>
        <end position="332"/>
    </location>
</feature>
<dbReference type="OrthoDB" id="5845122at2"/>
<gene>
    <name evidence="5" type="ORF">GT003_16655</name>
</gene>
<dbReference type="EMBL" id="JAAAMU010000008">
    <property type="protein sequence ID" value="NBC70634.1"/>
    <property type="molecule type" value="Genomic_DNA"/>
</dbReference>
<dbReference type="PROSITE" id="PS50853">
    <property type="entry name" value="FN3"/>
    <property type="match status" value="1"/>
</dbReference>
<organism evidence="5 6">
    <name type="scientific">Paenibacillus sacheonensis</name>
    <dbReference type="NCBI Taxonomy" id="742054"/>
    <lineage>
        <taxon>Bacteria</taxon>
        <taxon>Bacillati</taxon>
        <taxon>Bacillota</taxon>
        <taxon>Bacilli</taxon>
        <taxon>Bacillales</taxon>
        <taxon>Paenibacillaceae</taxon>
        <taxon>Paenibacillus</taxon>
    </lineage>
</organism>
<comment type="caution">
    <text evidence="5">The sequence shown here is derived from an EMBL/GenBank/DDBJ whole genome shotgun (WGS) entry which is preliminary data.</text>
</comment>
<keyword evidence="2" id="KW-0732">Signal</keyword>
<sequence>MNKKIMSAALSAALLVGSLGAAGTGLAENRTFTDIEGSYAKDAIQKLLEAGIINGLGDGKFDPTGQLTRAQFAIIIAKALGLKVEGASESSTFKDVPDWASDYVGALFKAGIVTGLSTDTFGSDMPLTREQAAAIMVRALGKQPDASNESLPFKDADSISGWAKGYVAAALKLGLIKGNADGTFNPKGDATREQAAQMGAGFLQTVKENTDTGTNPGTDSKPDTDSKPQTDPPVVVVPSGDTSAPSIPQDLHEGSLTQTSLTLTWTASTDNYGVYAYDIYQDGVKIGSPTSTSFNVTGLTEGTAYLFTVKARDAAGNVSNASTALNVTTVNAAFAVTAVHIQSSNAVPTTATIGDTITLTFRTATKASKLGSFKINGGNPASFASVADNGSFLNTATYVVDSSDPLGAVSFQINVANAGNVYSQTIETTSDESSVSVTDLVPYLSIGADDITDAVGGEYFELPVTVSGVVPQADLNANFVIEATVIGDIGSDDIHIEDIEGSSPNVIAEEGGRTVYRWGGSGLPLAAFAEGFGDDDGSTTPYWVTFEKPGNYQIEFTVYVVDANGNHVRQIGTDTPMNLTVLDLTRLNIQANGMVFANYGVEFNNAVTVQGHVGSADADKKVRIYASIHKSPVEGMPYEGITSDDITIDPILGGAPEVVQEGDTSQDLVLAWGPPDGFLLSSVEAAYESDEGLTTIFPTTFKKVGTFTVKYTIKTVDDQELASSYSFVEVSAPD</sequence>
<dbReference type="Pfam" id="PF00395">
    <property type="entry name" value="SLH"/>
    <property type="match status" value="3"/>
</dbReference>
<dbReference type="CDD" id="cd00063">
    <property type="entry name" value="FN3"/>
    <property type="match status" value="1"/>
</dbReference>
<evidence type="ECO:0000313" key="6">
    <source>
        <dbReference type="Proteomes" id="UP000558113"/>
    </source>
</evidence>
<evidence type="ECO:0000313" key="5">
    <source>
        <dbReference type="EMBL" id="NBC70634.1"/>
    </source>
</evidence>
<proteinExistence type="predicted"/>
<evidence type="ECO:0000256" key="1">
    <source>
        <dbReference type="SAM" id="MobiDB-lite"/>
    </source>
</evidence>
<dbReference type="SMART" id="SM00060">
    <property type="entry name" value="FN3"/>
    <property type="match status" value="1"/>
</dbReference>
<dbReference type="PANTHER" id="PTHR43308:SF5">
    <property type="entry name" value="S-LAYER PROTEIN _ PEPTIDOGLYCAN ENDO-BETA-N-ACETYLGLUCOSAMINIDASE"/>
    <property type="match status" value="1"/>
</dbReference>